<evidence type="ECO:0000256" key="2">
    <source>
        <dbReference type="ARBA" id="ARBA00022448"/>
    </source>
</evidence>
<dbReference type="EMBL" id="CP046400">
    <property type="protein sequence ID" value="QGY41653.1"/>
    <property type="molecule type" value="Genomic_DNA"/>
</dbReference>
<feature type="transmembrane region" description="Helical" evidence="8">
    <location>
        <begin position="9"/>
        <end position="28"/>
    </location>
</feature>
<protein>
    <submittedName>
        <fullName evidence="9">Potassium transporter TrkH</fullName>
    </submittedName>
</protein>
<evidence type="ECO:0000256" key="8">
    <source>
        <dbReference type="SAM" id="Phobius"/>
    </source>
</evidence>
<keyword evidence="7 8" id="KW-0472">Membrane</keyword>
<feature type="transmembrane region" description="Helical" evidence="8">
    <location>
        <begin position="182"/>
        <end position="201"/>
    </location>
</feature>
<feature type="transmembrane region" description="Helical" evidence="8">
    <location>
        <begin position="350"/>
        <end position="371"/>
    </location>
</feature>
<organism evidence="9 10">
    <name type="scientific">Pseudodesulfovibrio cashew</name>
    <dbReference type="NCBI Taxonomy" id="2678688"/>
    <lineage>
        <taxon>Bacteria</taxon>
        <taxon>Pseudomonadati</taxon>
        <taxon>Thermodesulfobacteriota</taxon>
        <taxon>Desulfovibrionia</taxon>
        <taxon>Desulfovibrionales</taxon>
        <taxon>Desulfovibrionaceae</taxon>
    </lineage>
</organism>
<evidence type="ECO:0000256" key="4">
    <source>
        <dbReference type="ARBA" id="ARBA00022692"/>
    </source>
</evidence>
<feature type="transmembrane region" description="Helical" evidence="8">
    <location>
        <begin position="122"/>
        <end position="142"/>
    </location>
</feature>
<gene>
    <name evidence="9" type="ORF">GM415_16500</name>
</gene>
<evidence type="ECO:0000256" key="1">
    <source>
        <dbReference type="ARBA" id="ARBA00004651"/>
    </source>
</evidence>
<dbReference type="RefSeq" id="WP_158950108.1">
    <property type="nucleotide sequence ID" value="NZ_CP046400.1"/>
</dbReference>
<proteinExistence type="predicted"/>
<keyword evidence="2" id="KW-0813">Transport</keyword>
<dbReference type="AlphaFoldDB" id="A0A6I6JNI6"/>
<dbReference type="PANTHER" id="PTHR32024:SF1">
    <property type="entry name" value="KTR SYSTEM POTASSIUM UPTAKE PROTEIN B"/>
    <property type="match status" value="1"/>
</dbReference>
<dbReference type="GO" id="GO:0008324">
    <property type="term" value="F:monoatomic cation transmembrane transporter activity"/>
    <property type="evidence" value="ECO:0007669"/>
    <property type="project" value="InterPro"/>
</dbReference>
<keyword evidence="3" id="KW-1003">Cell membrane</keyword>
<accession>A0A6I6JNI6</accession>
<dbReference type="InterPro" id="IPR003445">
    <property type="entry name" value="Cat_transpt"/>
</dbReference>
<evidence type="ECO:0000313" key="10">
    <source>
        <dbReference type="Proteomes" id="UP000428328"/>
    </source>
</evidence>
<keyword evidence="4 8" id="KW-0812">Transmembrane</keyword>
<evidence type="ECO:0000256" key="7">
    <source>
        <dbReference type="ARBA" id="ARBA00023136"/>
    </source>
</evidence>
<evidence type="ECO:0000256" key="6">
    <source>
        <dbReference type="ARBA" id="ARBA00023065"/>
    </source>
</evidence>
<dbReference type="GO" id="GO:0005886">
    <property type="term" value="C:plasma membrane"/>
    <property type="evidence" value="ECO:0007669"/>
    <property type="project" value="UniProtKB-SubCell"/>
</dbReference>
<evidence type="ECO:0000256" key="3">
    <source>
        <dbReference type="ARBA" id="ARBA00022475"/>
    </source>
</evidence>
<dbReference type="GO" id="GO:0030001">
    <property type="term" value="P:metal ion transport"/>
    <property type="evidence" value="ECO:0007669"/>
    <property type="project" value="UniProtKB-ARBA"/>
</dbReference>
<keyword evidence="5 8" id="KW-1133">Transmembrane helix</keyword>
<dbReference type="Proteomes" id="UP000428328">
    <property type="component" value="Chromosome"/>
</dbReference>
<name>A0A6I6JNI6_9BACT</name>
<feature type="transmembrane region" description="Helical" evidence="8">
    <location>
        <begin position="415"/>
        <end position="435"/>
    </location>
</feature>
<reference evidence="9 10" key="1">
    <citation type="submission" date="2019-11" db="EMBL/GenBank/DDBJ databases">
        <authorList>
            <person name="Zheng R.K."/>
            <person name="Sun C.M."/>
        </authorList>
    </citation>
    <scope>NUCLEOTIDE SEQUENCE [LARGE SCALE GENOMIC DNA]</scope>
    <source>
        <strain evidence="9 10">SRB007</strain>
    </source>
</reference>
<sequence length="454" mass="48564">MRIKIFSPYWLPVWVFAGAIFAGATALYLDVSHPGGTLSFVDALFTATSAMCVTGLIVVDTGSHFSRLGQDVILLLIQLGGLGIMTYTTLFIHLLGKRVSLGDRMAVGQTLLHDPSFSLAKFLGRVVGVTFLLEAVGALLLWIMDPVGFYPYSAVFHSVSAFCNAGFSLYPDSLSQWSGNAGINSVFILLITAGGLGFYVINECYEVAKTAVFDPKALRRGTPLLSWHSSIVLKTSLLLVVIGAVAIFLAEGAAGNAPESLSEWVLTALFQSVTCRTAGFNTVDIGALTNVSLVVMLGLMFIGGSPGSCAGGIKTTTFRALCSFVAAQFRGHDQIQIGRYALSHRAVNKVITLFTVAMLLVAVGTMVLTTLESAGDHYLMGRGKFMNNMFEVVSAFGTVGLSTGLTSSLNGAEKTMIIILMFVGRLGPMWLLSALHSWQTERRFELPRADLPLG</sequence>
<comment type="subcellular location">
    <subcellularLocation>
        <location evidence="1">Cell membrane</location>
        <topology evidence="1">Multi-pass membrane protein</topology>
    </subcellularLocation>
</comment>
<evidence type="ECO:0000313" key="9">
    <source>
        <dbReference type="EMBL" id="QGY41653.1"/>
    </source>
</evidence>
<dbReference type="KEGG" id="psel:GM415_16500"/>
<dbReference type="Pfam" id="PF02386">
    <property type="entry name" value="TrkH"/>
    <property type="match status" value="1"/>
</dbReference>
<feature type="transmembrane region" description="Helical" evidence="8">
    <location>
        <begin position="40"/>
        <end position="60"/>
    </location>
</feature>
<dbReference type="PANTHER" id="PTHR32024">
    <property type="entry name" value="TRK SYSTEM POTASSIUM UPTAKE PROTEIN TRKG-RELATED"/>
    <property type="match status" value="1"/>
</dbReference>
<keyword evidence="10" id="KW-1185">Reference proteome</keyword>
<keyword evidence="6" id="KW-0406">Ion transport</keyword>
<feature type="transmembrane region" description="Helical" evidence="8">
    <location>
        <begin position="392"/>
        <end position="409"/>
    </location>
</feature>
<feature type="transmembrane region" description="Helical" evidence="8">
    <location>
        <begin position="231"/>
        <end position="250"/>
    </location>
</feature>
<evidence type="ECO:0000256" key="5">
    <source>
        <dbReference type="ARBA" id="ARBA00022989"/>
    </source>
</evidence>
<feature type="transmembrane region" description="Helical" evidence="8">
    <location>
        <begin position="149"/>
        <end position="170"/>
    </location>
</feature>
<feature type="transmembrane region" description="Helical" evidence="8">
    <location>
        <begin position="72"/>
        <end position="95"/>
    </location>
</feature>